<comment type="caution">
    <text evidence="5">The sequence shown here is derived from an EMBL/GenBank/DDBJ whole genome shotgun (WGS) entry which is preliminary data.</text>
</comment>
<dbReference type="Gene3D" id="1.10.8.270">
    <property type="entry name" value="putative rabgap domain of human tbc1 domain family member 14 like domains"/>
    <property type="match status" value="1"/>
</dbReference>
<dbReference type="InterPro" id="IPR007346">
    <property type="entry name" value="Endonuclease-I"/>
</dbReference>
<name>A0ABP0NW01_9DINO</name>
<dbReference type="PROSITE" id="PS50086">
    <property type="entry name" value="TBC_RABGAP"/>
    <property type="match status" value="1"/>
</dbReference>
<feature type="region of interest" description="Disordered" evidence="3">
    <location>
        <begin position="737"/>
        <end position="822"/>
    </location>
</feature>
<proteinExistence type="predicted"/>
<evidence type="ECO:0000256" key="2">
    <source>
        <dbReference type="ARBA" id="ARBA00022801"/>
    </source>
</evidence>
<dbReference type="EMBL" id="CAXAMN010022250">
    <property type="protein sequence ID" value="CAK9067724.1"/>
    <property type="molecule type" value="Genomic_DNA"/>
</dbReference>
<dbReference type="Proteomes" id="UP001642484">
    <property type="component" value="Unassembled WGS sequence"/>
</dbReference>
<reference evidence="5 6" key="1">
    <citation type="submission" date="2024-02" db="EMBL/GenBank/DDBJ databases">
        <authorList>
            <person name="Chen Y."/>
            <person name="Shah S."/>
            <person name="Dougan E. K."/>
            <person name="Thang M."/>
            <person name="Chan C."/>
        </authorList>
    </citation>
    <scope>NUCLEOTIDE SEQUENCE [LARGE SCALE GENOMIC DNA]</scope>
</reference>
<evidence type="ECO:0000313" key="5">
    <source>
        <dbReference type="EMBL" id="CAK9067724.1"/>
    </source>
</evidence>
<dbReference type="InterPro" id="IPR035969">
    <property type="entry name" value="Rab-GAP_TBC_sf"/>
</dbReference>
<gene>
    <name evidence="5" type="ORF">CCMP2556_LOCUS33270</name>
</gene>
<protein>
    <recommendedName>
        <fullName evidence="4">Rab-GAP TBC domain-containing protein</fullName>
    </recommendedName>
</protein>
<accession>A0ABP0NW01</accession>
<dbReference type="SUPFAM" id="SSF47923">
    <property type="entry name" value="Ypt/Rab-GAP domain of gyp1p"/>
    <property type="match status" value="1"/>
</dbReference>
<keyword evidence="1" id="KW-0540">Nuclease</keyword>
<dbReference type="InterPro" id="IPR000195">
    <property type="entry name" value="Rab-GAP-TBC_dom"/>
</dbReference>
<dbReference type="Pfam" id="PF04231">
    <property type="entry name" value="Endonuclease_1"/>
    <property type="match status" value="1"/>
</dbReference>
<dbReference type="SUPFAM" id="SSF54060">
    <property type="entry name" value="His-Me finger endonucleases"/>
    <property type="match status" value="1"/>
</dbReference>
<dbReference type="PANTHER" id="PTHR33607:SF2">
    <property type="entry name" value="ENDONUCLEASE-1"/>
    <property type="match status" value="1"/>
</dbReference>
<dbReference type="InterPro" id="IPR044925">
    <property type="entry name" value="His-Me_finger_sf"/>
</dbReference>
<keyword evidence="2" id="KW-0378">Hydrolase</keyword>
<evidence type="ECO:0000313" key="6">
    <source>
        <dbReference type="Proteomes" id="UP001642484"/>
    </source>
</evidence>
<evidence type="ECO:0000256" key="3">
    <source>
        <dbReference type="SAM" id="MobiDB-lite"/>
    </source>
</evidence>
<keyword evidence="6" id="KW-1185">Reference proteome</keyword>
<evidence type="ECO:0000256" key="1">
    <source>
        <dbReference type="ARBA" id="ARBA00022722"/>
    </source>
</evidence>
<organism evidence="5 6">
    <name type="scientific">Durusdinium trenchii</name>
    <dbReference type="NCBI Taxonomy" id="1381693"/>
    <lineage>
        <taxon>Eukaryota</taxon>
        <taxon>Sar</taxon>
        <taxon>Alveolata</taxon>
        <taxon>Dinophyceae</taxon>
        <taxon>Suessiales</taxon>
        <taxon>Symbiodiniaceae</taxon>
        <taxon>Durusdinium</taxon>
    </lineage>
</organism>
<evidence type="ECO:0000259" key="4">
    <source>
        <dbReference type="PROSITE" id="PS50086"/>
    </source>
</evidence>
<sequence>MIDPKKASLPVQWQNDVEPPTKAQTQRAEQDFCIEAAMRLIENQEAVTRFCCRAAGKDVGSWARGNPTKSELADPYARPNLDVAPAVNVVLRAVASSLLKGDASFTQNVRDLVQSETQLSGSDLAVLAACIAYLRDRVGSPRDLSMPAAKLLKTEAQKEQARPKRPKWRLCFRLDRRMATAKESLEDLAPKYQRDFFLTVIDPPWHGIFKDHPPAPFFASRSACHVADLMASRHMISQLPGRSYEGKAVCVIGAECMTAGLVCAMLGAKVMFVCERNLESYFQHNVRLFRRDTLDYTKTKGKTLLVTSCSPGRNASFGAAALCEKLQVPSIDMIVLTELSAARVLGDVGGLLGRRTEATASGFFRMLNNLVPARSCCKTLVVCDQSSAEIMEEPRFKGDASISTSTAPSWLDENVPPGLAAVLPMDWQARTFCQLPQNIQVIWLERPDAEVVRQRPAPLVNRPPMPPMGPGSWVLHLHDVDVEGTFKGWPFDRRIHMKTPKWLPYSAPADGAAKDVWDALTLMDASMDGSGKIILLYSGYVISPGERDREFQAGWNREHVWPRSKGGLSTRSPGPGTDLHNLHAADISVNSARGNKDFDDLVETDDGVQVVVDSSPPPGYDSMKRLCLVSEDAWAPGDAAKGTVARALMYMACMYADHGLRLVEGHTAEGHLQLGNLSAIRRWAGAFPPSQREKRRNDLAESLQENRNPFIDDPDLCSAVLREARAWADSVSLSKTATSTTSLLRKEPTAGQPTGAVSPMGKLGKVIEPLSARNSRELRETSRITSSKGSRSARGPNIAERHAAPPVWRAGRRSSVGSDAASPMHSQSLQFAVATSVAADAARTSLGGKRLVEEEVKSLEKVCAAYASRDPVIGYCQGMNFVVAVLLLASGGDEMETFQCFVGLVRHLDLVTFYADGFPRLRAFAPELWFRDLEELALGAPRGARRPNLGL</sequence>
<dbReference type="PANTHER" id="PTHR33607">
    <property type="entry name" value="ENDONUCLEASE-1"/>
    <property type="match status" value="1"/>
</dbReference>
<feature type="domain" description="Rab-GAP TBC" evidence="4">
    <location>
        <begin position="819"/>
        <end position="951"/>
    </location>
</feature>
<dbReference type="Pfam" id="PF00566">
    <property type="entry name" value="RabGAP-TBC"/>
    <property type="match status" value="1"/>
</dbReference>